<keyword evidence="3" id="KW-0133">Cell shape</keyword>
<dbReference type="Pfam" id="PF04085">
    <property type="entry name" value="MreC"/>
    <property type="match status" value="1"/>
</dbReference>
<dbReference type="Gene3D" id="2.40.10.350">
    <property type="entry name" value="Rod shape-determining protein MreC, domain 2"/>
    <property type="match status" value="1"/>
</dbReference>
<evidence type="ECO:0000256" key="1">
    <source>
        <dbReference type="ARBA" id="ARBA00009369"/>
    </source>
</evidence>
<evidence type="ECO:0000256" key="4">
    <source>
        <dbReference type="ARBA" id="ARBA00032089"/>
    </source>
</evidence>
<name>A0A0G1VKG8_9BACT</name>
<accession>A0A0G1VKG8</accession>
<dbReference type="GO" id="GO:0008360">
    <property type="term" value="P:regulation of cell shape"/>
    <property type="evidence" value="ECO:0007669"/>
    <property type="project" value="UniProtKB-KW"/>
</dbReference>
<evidence type="ECO:0000313" key="6">
    <source>
        <dbReference type="EMBL" id="KKW06941.1"/>
    </source>
</evidence>
<comment type="similarity">
    <text evidence="1">Belongs to the MreC family.</text>
</comment>
<dbReference type="EMBL" id="LCPV01000022">
    <property type="protein sequence ID" value="KKW06941.1"/>
    <property type="molecule type" value="Genomic_DNA"/>
</dbReference>
<dbReference type="InterPro" id="IPR042175">
    <property type="entry name" value="Cell/Rod_MreC_2"/>
</dbReference>
<dbReference type="InterPro" id="IPR007221">
    <property type="entry name" value="MreC"/>
</dbReference>
<sequence length="245" mass="25951">MATVFVIAVFVADTLSGGSARAFARAGAAYMWATGASAGETVFDSGFFSTRRALEKENKSLREELTQLQTRVAVFDILKSENESLRLLTRFTERERGITAPIISSFRSSPYGTFLIGAGSEDGIRAGNLVMAGDPQFGGFVIGRVENTDARISLVKAVFAPNETTDAVISGISVMLLGRGGGQARAEAPRDAEIKTGDAVFSPLMGGKAIGVVGGVEVDKGDASERVYVMVPFSLTSRFVYIIGE</sequence>
<dbReference type="PANTHER" id="PTHR34138:SF1">
    <property type="entry name" value="CELL SHAPE-DETERMINING PROTEIN MREC"/>
    <property type="match status" value="1"/>
</dbReference>
<reference evidence="6 7" key="1">
    <citation type="journal article" date="2015" name="Nature">
        <title>rRNA introns, odd ribosomes, and small enigmatic genomes across a large radiation of phyla.</title>
        <authorList>
            <person name="Brown C.T."/>
            <person name="Hug L.A."/>
            <person name="Thomas B.C."/>
            <person name="Sharon I."/>
            <person name="Castelle C.J."/>
            <person name="Singh A."/>
            <person name="Wilkins M.J."/>
            <person name="Williams K.H."/>
            <person name="Banfield J.F."/>
        </authorList>
    </citation>
    <scope>NUCLEOTIDE SEQUENCE [LARGE SCALE GENOMIC DNA]</scope>
</reference>
<evidence type="ECO:0000256" key="2">
    <source>
        <dbReference type="ARBA" id="ARBA00013855"/>
    </source>
</evidence>
<dbReference type="Proteomes" id="UP000034589">
    <property type="component" value="Unassembled WGS sequence"/>
</dbReference>
<dbReference type="InterPro" id="IPR055342">
    <property type="entry name" value="MreC_beta-barrel_core"/>
</dbReference>
<evidence type="ECO:0000256" key="3">
    <source>
        <dbReference type="ARBA" id="ARBA00022960"/>
    </source>
</evidence>
<dbReference type="PANTHER" id="PTHR34138">
    <property type="entry name" value="CELL SHAPE-DETERMINING PROTEIN MREC"/>
    <property type="match status" value="1"/>
</dbReference>
<dbReference type="GO" id="GO:0005886">
    <property type="term" value="C:plasma membrane"/>
    <property type="evidence" value="ECO:0007669"/>
    <property type="project" value="TreeGrafter"/>
</dbReference>
<gene>
    <name evidence="6" type="ORF">UY39_C0022G0008</name>
</gene>
<dbReference type="Gene3D" id="2.40.10.340">
    <property type="entry name" value="Rod shape-determining protein MreC, domain 1"/>
    <property type="match status" value="1"/>
</dbReference>
<proteinExistence type="inferred from homology"/>
<dbReference type="AlphaFoldDB" id="A0A0G1VKG8"/>
<feature type="domain" description="Rod shape-determining protein MreC beta-barrel core" evidence="5">
    <location>
        <begin position="103"/>
        <end position="231"/>
    </location>
</feature>
<evidence type="ECO:0000313" key="7">
    <source>
        <dbReference type="Proteomes" id="UP000034589"/>
    </source>
</evidence>
<dbReference type="InterPro" id="IPR042177">
    <property type="entry name" value="Cell/Rod_1"/>
</dbReference>
<organism evidence="6 7">
    <name type="scientific">Candidatus Kaiserbacteria bacterium GW2011_GWC2_49_12</name>
    <dbReference type="NCBI Taxonomy" id="1618675"/>
    <lineage>
        <taxon>Bacteria</taxon>
        <taxon>Candidatus Kaiseribacteriota</taxon>
    </lineage>
</organism>
<comment type="caution">
    <text evidence="6">The sequence shown here is derived from an EMBL/GenBank/DDBJ whole genome shotgun (WGS) entry which is preliminary data.</text>
</comment>
<protein>
    <recommendedName>
        <fullName evidence="2">Cell shape-determining protein MreC</fullName>
    </recommendedName>
    <alternativeName>
        <fullName evidence="4">Cell shape protein MreC</fullName>
    </alternativeName>
</protein>
<evidence type="ECO:0000259" key="5">
    <source>
        <dbReference type="Pfam" id="PF04085"/>
    </source>
</evidence>